<name>A0A9Q8LED8_PASFU</name>
<dbReference type="RefSeq" id="XP_047760247.1">
    <property type="nucleotide sequence ID" value="XM_047903170.1"/>
</dbReference>
<sequence length="67" mass="7432">MLYARTRRVSESHSAHSHAAAAVHDRQHWLAAAAWPSKMLNPVSGSTSPTKTTISGFETNMTSRQRR</sequence>
<dbReference type="GeneID" id="71983900"/>
<dbReference type="Proteomes" id="UP000756132">
    <property type="component" value="Chromosome 4"/>
</dbReference>
<accession>A0A9Q8LED8</accession>
<dbReference type="EMBL" id="CP090166">
    <property type="protein sequence ID" value="UJO15881.1"/>
    <property type="molecule type" value="Genomic_DNA"/>
</dbReference>
<protein>
    <submittedName>
        <fullName evidence="2">Uncharacterized protein</fullName>
    </submittedName>
</protein>
<reference evidence="2" key="2">
    <citation type="journal article" date="2022" name="Microb. Genom.">
        <title>A chromosome-scale genome assembly of the tomato pathogen Cladosporium fulvum reveals a compartmentalized genome architecture and the presence of a dispensable chromosome.</title>
        <authorList>
            <person name="Zaccaron A.Z."/>
            <person name="Chen L.H."/>
            <person name="Samaras A."/>
            <person name="Stergiopoulos I."/>
        </authorList>
    </citation>
    <scope>NUCLEOTIDE SEQUENCE</scope>
    <source>
        <strain evidence="2">Race5_Kim</strain>
    </source>
</reference>
<dbReference type="KEGG" id="ffu:CLAFUR5_04022"/>
<evidence type="ECO:0000313" key="3">
    <source>
        <dbReference type="Proteomes" id="UP000756132"/>
    </source>
</evidence>
<proteinExistence type="predicted"/>
<evidence type="ECO:0000313" key="2">
    <source>
        <dbReference type="EMBL" id="UJO15881.1"/>
    </source>
</evidence>
<reference evidence="2" key="1">
    <citation type="submission" date="2021-12" db="EMBL/GenBank/DDBJ databases">
        <authorList>
            <person name="Zaccaron A."/>
            <person name="Stergiopoulos I."/>
        </authorList>
    </citation>
    <scope>NUCLEOTIDE SEQUENCE</scope>
    <source>
        <strain evidence="2">Race5_Kim</strain>
    </source>
</reference>
<organism evidence="2 3">
    <name type="scientific">Passalora fulva</name>
    <name type="common">Tomato leaf mold</name>
    <name type="synonym">Cladosporium fulvum</name>
    <dbReference type="NCBI Taxonomy" id="5499"/>
    <lineage>
        <taxon>Eukaryota</taxon>
        <taxon>Fungi</taxon>
        <taxon>Dikarya</taxon>
        <taxon>Ascomycota</taxon>
        <taxon>Pezizomycotina</taxon>
        <taxon>Dothideomycetes</taxon>
        <taxon>Dothideomycetidae</taxon>
        <taxon>Mycosphaerellales</taxon>
        <taxon>Mycosphaerellaceae</taxon>
        <taxon>Fulvia</taxon>
    </lineage>
</organism>
<keyword evidence="3" id="KW-1185">Reference proteome</keyword>
<evidence type="ECO:0000256" key="1">
    <source>
        <dbReference type="SAM" id="MobiDB-lite"/>
    </source>
</evidence>
<feature type="region of interest" description="Disordered" evidence="1">
    <location>
        <begin position="1"/>
        <end position="23"/>
    </location>
</feature>
<dbReference type="AlphaFoldDB" id="A0A9Q8LED8"/>
<gene>
    <name evidence="2" type="ORF">CLAFUR5_04022</name>
</gene>
<feature type="region of interest" description="Disordered" evidence="1">
    <location>
        <begin position="40"/>
        <end position="67"/>
    </location>
</feature>
<feature type="compositionally biased region" description="Polar residues" evidence="1">
    <location>
        <begin position="43"/>
        <end position="67"/>
    </location>
</feature>